<keyword evidence="3" id="KW-1185">Reference proteome</keyword>
<dbReference type="SUPFAM" id="SSF52540">
    <property type="entry name" value="P-loop containing nucleoside triphosphate hydrolases"/>
    <property type="match status" value="1"/>
</dbReference>
<dbReference type="OrthoDB" id="134770at2"/>
<dbReference type="InterPro" id="IPR027417">
    <property type="entry name" value="P-loop_NTPase"/>
</dbReference>
<evidence type="ECO:0000313" key="2">
    <source>
        <dbReference type="EMBL" id="PDW01749.1"/>
    </source>
</evidence>
<organism evidence="2 3">
    <name type="scientific">Candidatus Viridilinea mediisalina</name>
    <dbReference type="NCBI Taxonomy" id="2024553"/>
    <lineage>
        <taxon>Bacteria</taxon>
        <taxon>Bacillati</taxon>
        <taxon>Chloroflexota</taxon>
        <taxon>Chloroflexia</taxon>
        <taxon>Chloroflexales</taxon>
        <taxon>Chloroflexineae</taxon>
        <taxon>Oscillochloridaceae</taxon>
        <taxon>Candidatus Viridilinea</taxon>
    </lineage>
</organism>
<protein>
    <recommendedName>
        <fullName evidence="1">Sulfatase-modifying factor enzyme-like domain-containing protein</fullName>
    </recommendedName>
</protein>
<evidence type="ECO:0000259" key="1">
    <source>
        <dbReference type="Pfam" id="PF03781"/>
    </source>
</evidence>
<sequence length="783" mass="85499">MPSPPDDDLARKIAELEAMLALPNLPDVARRPLEEELTRLRTGLPEQPTRSHDQQVGGHASVGVAVAGDVRGDLQTGGLRNEGLIQCFFAAAGVTHPSDEQRELVAAYLARVIQRCDRMRLAGAVRRERGDAGVATLTLSHVYVTLAATRWLLVREAANEEAFAAELAAGDPDHVLPEAARRVVVSPHAGELVETRTRSGTPPARLERPLLLTEALMQRQQCVLLGGPGSGKSSFLRHLAVTVAHAAPAELPASWRVGAMLPLYVSLGAFAAWAQQQPTPALDGPGLWRFLLTTAQEYGLDGLEHALKRAFRHGGLLLLLDGLDEVADPSLRAAVAQAIAALAEHGGRLAITCRVRSFEGAVAAPFAPWGDPVALAPFSLGQMRHFVQAWYNRSAAHVALVPEEAHERVQELTTRLADVATLRDLGQTPLLLTMITILHYYEGKLPEDRADLYEDLVQLLLTRWTQQRREAGAPQALIEALKADGSLGGFKEFHLRNRLELLAYHAHQQSPASDGRGLLDRHRVRGTFDDLFREFELGPGRAAEKAEEVLKHLEEESGLLLHEGGDRYGLPHLSYEEYLAGCHLSRQADMYMRTYGHWQADAGRWREVIFLALGRMVREAGCETAAGWVQFLLAPAHGERVRDHAERERAAFFAAECLQQMGGKAALIGARTIALPELWASLAQSLSHVVVGRNLPAAQRVEAGGYLGELGDPRPGVCTLPPPMVEFAGGSFVLGEPKGKSRFDDEVNDQPLLLRPFALARYPVTNAQYQLFIEAGGYDPTQP</sequence>
<proteinExistence type="predicted"/>
<evidence type="ECO:0000313" key="3">
    <source>
        <dbReference type="Proteomes" id="UP000220527"/>
    </source>
</evidence>
<dbReference type="AlphaFoldDB" id="A0A2A6RFU1"/>
<comment type="caution">
    <text evidence="2">The sequence shown here is derived from an EMBL/GenBank/DDBJ whole genome shotgun (WGS) entry which is preliminary data.</text>
</comment>
<reference evidence="3" key="1">
    <citation type="submission" date="2017-08" db="EMBL/GenBank/DDBJ databases">
        <authorList>
            <person name="Grouzdev D.S."/>
            <person name="Gaisin V.A."/>
            <person name="Rysina M.S."/>
            <person name="Gorlenko V.M."/>
        </authorList>
    </citation>
    <scope>NUCLEOTIDE SEQUENCE [LARGE SCALE GENOMIC DNA]</scope>
    <source>
        <strain evidence="3">Kir15-3F</strain>
    </source>
</reference>
<dbReference type="PANTHER" id="PTHR46844">
    <property type="entry name" value="SLR5058 PROTEIN"/>
    <property type="match status" value="1"/>
</dbReference>
<dbReference type="Gene3D" id="3.40.50.300">
    <property type="entry name" value="P-loop containing nucleotide triphosphate hydrolases"/>
    <property type="match status" value="1"/>
</dbReference>
<dbReference type="InterPro" id="IPR016187">
    <property type="entry name" value="CTDL_fold"/>
</dbReference>
<dbReference type="InterPro" id="IPR042095">
    <property type="entry name" value="SUMF_sf"/>
</dbReference>
<accession>A0A2A6RFU1</accession>
<name>A0A2A6RFU1_9CHLR</name>
<dbReference type="SUPFAM" id="SSF56436">
    <property type="entry name" value="C-type lectin-like"/>
    <property type="match status" value="1"/>
</dbReference>
<dbReference type="EMBL" id="NQWI01000112">
    <property type="protein sequence ID" value="PDW01749.1"/>
    <property type="molecule type" value="Genomic_DNA"/>
</dbReference>
<dbReference type="Gene3D" id="3.90.1580.10">
    <property type="entry name" value="paralog of FGE (formylglycine-generating enzyme)"/>
    <property type="match status" value="1"/>
</dbReference>
<dbReference type="PANTHER" id="PTHR46844:SF1">
    <property type="entry name" value="SLR5058 PROTEIN"/>
    <property type="match status" value="1"/>
</dbReference>
<dbReference type="Proteomes" id="UP000220527">
    <property type="component" value="Unassembled WGS sequence"/>
</dbReference>
<feature type="domain" description="Sulfatase-modifying factor enzyme-like" evidence="1">
    <location>
        <begin position="722"/>
        <end position="779"/>
    </location>
</feature>
<dbReference type="InterPro" id="IPR005532">
    <property type="entry name" value="SUMF_dom"/>
</dbReference>
<gene>
    <name evidence="2" type="ORF">CJ255_17485</name>
</gene>
<dbReference type="Pfam" id="PF03781">
    <property type="entry name" value="FGE-sulfatase"/>
    <property type="match status" value="1"/>
</dbReference>